<name>A0A9P1CU01_9DINO</name>
<evidence type="ECO:0000313" key="2">
    <source>
        <dbReference type="EMBL" id="CAI3997396.1"/>
    </source>
</evidence>
<dbReference type="EMBL" id="CAMXCT030002332">
    <property type="protein sequence ID" value="CAL4784708.1"/>
    <property type="molecule type" value="Genomic_DNA"/>
</dbReference>
<feature type="region of interest" description="Disordered" evidence="1">
    <location>
        <begin position="282"/>
        <end position="301"/>
    </location>
</feature>
<evidence type="ECO:0000256" key="1">
    <source>
        <dbReference type="SAM" id="MobiDB-lite"/>
    </source>
</evidence>
<keyword evidence="4" id="KW-1185">Reference proteome</keyword>
<dbReference type="OrthoDB" id="481831at2759"/>
<accession>A0A9P1CU01</accession>
<dbReference type="Proteomes" id="UP001152797">
    <property type="component" value="Unassembled WGS sequence"/>
</dbReference>
<evidence type="ECO:0000313" key="4">
    <source>
        <dbReference type="Proteomes" id="UP001152797"/>
    </source>
</evidence>
<protein>
    <submittedName>
        <fullName evidence="2">Uncharacterized protein</fullName>
    </submittedName>
</protein>
<reference evidence="3" key="2">
    <citation type="submission" date="2024-04" db="EMBL/GenBank/DDBJ databases">
        <authorList>
            <person name="Chen Y."/>
            <person name="Shah S."/>
            <person name="Dougan E. K."/>
            <person name="Thang M."/>
            <person name="Chan C."/>
        </authorList>
    </citation>
    <scope>NUCLEOTIDE SEQUENCE [LARGE SCALE GENOMIC DNA]</scope>
</reference>
<feature type="non-terminal residue" evidence="2">
    <location>
        <position position="437"/>
    </location>
</feature>
<dbReference type="EMBL" id="CAMXCT020002332">
    <property type="protein sequence ID" value="CAL1150771.1"/>
    <property type="molecule type" value="Genomic_DNA"/>
</dbReference>
<proteinExistence type="predicted"/>
<gene>
    <name evidence="2" type="ORF">C1SCF055_LOCUS23782</name>
</gene>
<dbReference type="AlphaFoldDB" id="A0A9P1CU01"/>
<dbReference type="EMBL" id="CAMXCT010002332">
    <property type="protein sequence ID" value="CAI3997396.1"/>
    <property type="molecule type" value="Genomic_DNA"/>
</dbReference>
<organism evidence="2">
    <name type="scientific">Cladocopium goreaui</name>
    <dbReference type="NCBI Taxonomy" id="2562237"/>
    <lineage>
        <taxon>Eukaryota</taxon>
        <taxon>Sar</taxon>
        <taxon>Alveolata</taxon>
        <taxon>Dinophyceae</taxon>
        <taxon>Suessiales</taxon>
        <taxon>Symbiodiniaceae</taxon>
        <taxon>Cladocopium</taxon>
    </lineage>
</organism>
<comment type="caution">
    <text evidence="2">The sequence shown here is derived from an EMBL/GenBank/DDBJ whole genome shotgun (WGS) entry which is preliminary data.</text>
</comment>
<sequence length="437" mass="48427">ILLNALEGYTSSAVKRLRQHINLYAGTLLRHDGNYDIPERVVEFSGGVRRRPHGCLVAFLGVDGSLLAPPELLRSEALPDLLPALEDVVDSLKADRLQAGMALQQSCPIAHATDSYQKQRLALQAFYRQKFPELHTEVLATSPKADAAGAARGAGDCCVRIVGDPVHACLALQRCACLFKLSLPAVPPSHKKSDKPIAAQPLPEDFQNLLLQLVQGNKTENQRLTSQNADGVAALRDFLVQTDVATARTWIDVFGAKPTAGVIRREISVLEWYSVGRKGSRRKRGVRKATDDPGQVHGTRSAMTQSVSDYFDRLQKPLKVEGLWAWRDIAIAIHHAQIKLQSGTVCVERAWQSVKDMLPPSGRHMSRPWLEMLLRIAFLRHNFRLYKSGSNPAVSEGDSLITESLQFYEQCEQSIGFQGLDELFAAFEEKVDDAYDN</sequence>
<evidence type="ECO:0000313" key="3">
    <source>
        <dbReference type="EMBL" id="CAL1150771.1"/>
    </source>
</evidence>
<reference evidence="2" key="1">
    <citation type="submission" date="2022-10" db="EMBL/GenBank/DDBJ databases">
        <authorList>
            <person name="Chen Y."/>
            <person name="Dougan E. K."/>
            <person name="Chan C."/>
            <person name="Rhodes N."/>
            <person name="Thang M."/>
        </authorList>
    </citation>
    <scope>NUCLEOTIDE SEQUENCE</scope>
</reference>